<dbReference type="Gene3D" id="2.40.160.20">
    <property type="match status" value="1"/>
</dbReference>
<feature type="domain" description="Outer membrane protein beta-barrel" evidence="2">
    <location>
        <begin position="28"/>
        <end position="173"/>
    </location>
</feature>
<evidence type="ECO:0000256" key="1">
    <source>
        <dbReference type="ARBA" id="ARBA00022729"/>
    </source>
</evidence>
<gene>
    <name evidence="3" type="ORF">G3570_03470</name>
</gene>
<evidence type="ECO:0000259" key="2">
    <source>
        <dbReference type="Pfam" id="PF13505"/>
    </source>
</evidence>
<dbReference type="InterPro" id="IPR027385">
    <property type="entry name" value="Beta-barrel_OMP"/>
</dbReference>
<name>A0A6M1SU44_9BACT</name>
<accession>A0A6M1SU44</accession>
<keyword evidence="1" id="KW-0732">Signal</keyword>
<evidence type="ECO:0000313" key="4">
    <source>
        <dbReference type="Proteomes" id="UP000473278"/>
    </source>
</evidence>
<keyword evidence="4" id="KW-1185">Reference proteome</keyword>
<dbReference type="EMBL" id="JAALLT010000001">
    <property type="protein sequence ID" value="NGP75676.1"/>
    <property type="molecule type" value="Genomic_DNA"/>
</dbReference>
<dbReference type="InterPro" id="IPR011250">
    <property type="entry name" value="OMP/PagP_B-barrel"/>
</dbReference>
<comment type="caution">
    <text evidence="3">The sequence shown here is derived from an EMBL/GenBank/DDBJ whole genome shotgun (WGS) entry which is preliminary data.</text>
</comment>
<organism evidence="3 4">
    <name type="scientific">Halalkalibaculum roseum</name>
    <dbReference type="NCBI Taxonomy" id="2709311"/>
    <lineage>
        <taxon>Bacteria</taxon>
        <taxon>Pseudomonadati</taxon>
        <taxon>Balneolota</taxon>
        <taxon>Balneolia</taxon>
        <taxon>Balneolales</taxon>
        <taxon>Balneolaceae</taxon>
        <taxon>Halalkalibaculum</taxon>
    </lineage>
</organism>
<dbReference type="SUPFAM" id="SSF56925">
    <property type="entry name" value="OMPA-like"/>
    <property type="match status" value="1"/>
</dbReference>
<dbReference type="Pfam" id="PF13505">
    <property type="entry name" value="OMP_b-brl"/>
    <property type="match status" value="1"/>
</dbReference>
<evidence type="ECO:0000313" key="3">
    <source>
        <dbReference type="EMBL" id="NGP75676.1"/>
    </source>
</evidence>
<sequence length="174" mass="18789">MLATVTPDLVQAQWSIGASYEIRSEDPQNGFGARIERKILTGLPLVQLGIRGHFSYFSEENSLSEGGVTYSADVTNYDYGLAATGGVNLGMLTPYVGLGLGATTFDVSTQDLPGGDFDTSDSGVFWNTFAGAELSVTPIIKPFVEYRFQQTDEPQFATEFDANGRLIFGLSLSF</sequence>
<protein>
    <submittedName>
        <fullName evidence="3">Outer membrane beta-barrel protein</fullName>
    </submittedName>
</protein>
<dbReference type="AlphaFoldDB" id="A0A6M1SU44"/>
<dbReference type="Proteomes" id="UP000473278">
    <property type="component" value="Unassembled WGS sequence"/>
</dbReference>
<reference evidence="3 4" key="1">
    <citation type="submission" date="2020-02" db="EMBL/GenBank/DDBJ databases">
        <title>Balneolaceae bacterium YR4-1, complete genome.</title>
        <authorList>
            <person name="Li Y."/>
            <person name="Wu S."/>
        </authorList>
    </citation>
    <scope>NUCLEOTIDE SEQUENCE [LARGE SCALE GENOMIC DNA]</scope>
    <source>
        <strain evidence="3 4">YR4-1</strain>
    </source>
</reference>
<proteinExistence type="predicted"/>